<dbReference type="Proteomes" id="UP000177159">
    <property type="component" value="Unassembled WGS sequence"/>
</dbReference>
<reference evidence="2 3" key="1">
    <citation type="journal article" date="2016" name="Nat. Commun.">
        <title>Thousands of microbial genomes shed light on interconnected biogeochemical processes in an aquifer system.</title>
        <authorList>
            <person name="Anantharaman K."/>
            <person name="Brown C.T."/>
            <person name="Hug L.A."/>
            <person name="Sharon I."/>
            <person name="Castelle C.J."/>
            <person name="Probst A.J."/>
            <person name="Thomas B.C."/>
            <person name="Singh A."/>
            <person name="Wilkins M.J."/>
            <person name="Karaoz U."/>
            <person name="Brodie E.L."/>
            <person name="Williams K.H."/>
            <person name="Hubbard S.S."/>
            <person name="Banfield J.F."/>
        </authorList>
    </citation>
    <scope>NUCLEOTIDE SEQUENCE [LARGE SCALE GENOMIC DNA]</scope>
</reference>
<dbReference type="CDD" id="cd05379">
    <property type="entry name" value="CAP_bacterial"/>
    <property type="match status" value="1"/>
</dbReference>
<dbReference type="AlphaFoldDB" id="A0A1F7GZ97"/>
<dbReference type="EMBL" id="MFZM01000008">
    <property type="protein sequence ID" value="OGK24389.1"/>
    <property type="molecule type" value="Genomic_DNA"/>
</dbReference>
<dbReference type="SUPFAM" id="SSF55797">
    <property type="entry name" value="PR-1-like"/>
    <property type="match status" value="1"/>
</dbReference>
<name>A0A1F7GZ97_9BACT</name>
<evidence type="ECO:0000313" key="3">
    <source>
        <dbReference type="Proteomes" id="UP000177159"/>
    </source>
</evidence>
<sequence>MIRSIFSVKLLSVVVLTVAILYTTVNIAYNRQTLNKIVSNIQEYRTISQNLMKQPVLTKTPSPTPQEIIIKKILPTLPPYAARKTNTDENIEWGIAKQIEEGTYTIRVAYDENMTTPQEAHEALNKYREVNGRSRLEWNDTLAEYAQSRAVTFQTIENTDKHAGFNKFLENEGGFDKLGFRRVGENSYYGGKLVGVHLIEWVFAQSPGHNANQLDQGWSHVGVGVTNSSANFIFAGEKM</sequence>
<comment type="caution">
    <text evidence="2">The sequence shown here is derived from an EMBL/GenBank/DDBJ whole genome shotgun (WGS) entry which is preliminary data.</text>
</comment>
<organism evidence="2 3">
    <name type="scientific">Candidatus Roizmanbacteria bacterium RIFCSPHIGHO2_02_FULL_37_24</name>
    <dbReference type="NCBI Taxonomy" id="1802037"/>
    <lineage>
        <taxon>Bacteria</taxon>
        <taxon>Candidatus Roizmaniibacteriota</taxon>
    </lineage>
</organism>
<protein>
    <recommendedName>
        <fullName evidence="1">SCP domain-containing protein</fullName>
    </recommendedName>
</protein>
<proteinExistence type="predicted"/>
<dbReference type="Gene3D" id="3.40.33.10">
    <property type="entry name" value="CAP"/>
    <property type="match status" value="1"/>
</dbReference>
<feature type="domain" description="SCP" evidence="1">
    <location>
        <begin position="122"/>
        <end position="231"/>
    </location>
</feature>
<evidence type="ECO:0000313" key="2">
    <source>
        <dbReference type="EMBL" id="OGK24389.1"/>
    </source>
</evidence>
<accession>A0A1F7GZ97</accession>
<evidence type="ECO:0000259" key="1">
    <source>
        <dbReference type="Pfam" id="PF00188"/>
    </source>
</evidence>
<gene>
    <name evidence="2" type="ORF">A3C24_04495</name>
</gene>
<dbReference type="InterPro" id="IPR014044">
    <property type="entry name" value="CAP_dom"/>
</dbReference>
<dbReference type="InterPro" id="IPR035940">
    <property type="entry name" value="CAP_sf"/>
</dbReference>
<dbReference type="PANTHER" id="PTHR31157">
    <property type="entry name" value="SCP DOMAIN-CONTAINING PROTEIN"/>
    <property type="match status" value="1"/>
</dbReference>
<dbReference type="Pfam" id="PF00188">
    <property type="entry name" value="CAP"/>
    <property type="match status" value="1"/>
</dbReference>
<dbReference type="PANTHER" id="PTHR31157:SF1">
    <property type="entry name" value="SCP DOMAIN-CONTAINING PROTEIN"/>
    <property type="match status" value="1"/>
</dbReference>